<dbReference type="InterPro" id="IPR036736">
    <property type="entry name" value="ACP-like_sf"/>
</dbReference>
<evidence type="ECO:0000313" key="3">
    <source>
        <dbReference type="Proteomes" id="UP001595850"/>
    </source>
</evidence>
<dbReference type="Proteomes" id="UP001595850">
    <property type="component" value="Unassembled WGS sequence"/>
</dbReference>
<proteinExistence type="predicted"/>
<keyword evidence="3" id="KW-1185">Reference proteome</keyword>
<protein>
    <submittedName>
        <fullName evidence="2">Acyl carrier protein</fullName>
    </submittedName>
</protein>
<comment type="caution">
    <text evidence="2">The sequence shown here is derived from an EMBL/GenBank/DDBJ whole genome shotgun (WGS) entry which is preliminary data.</text>
</comment>
<sequence length="95" mass="9866">MPEQRTPPAPDPRERSATVRRLAELVAAASDGAVTAEEALAAQVPLAALGFTSLAQMRLIDAVEAEFGIEFDLSAAGAAALNDLDALERHLAGAR</sequence>
<dbReference type="Gene3D" id="1.10.1200.10">
    <property type="entry name" value="ACP-like"/>
    <property type="match status" value="1"/>
</dbReference>
<accession>A0ABV8IC13</accession>
<reference evidence="3" key="1">
    <citation type="journal article" date="2019" name="Int. J. Syst. Evol. Microbiol.">
        <title>The Global Catalogue of Microorganisms (GCM) 10K type strain sequencing project: providing services to taxonomists for standard genome sequencing and annotation.</title>
        <authorList>
            <consortium name="The Broad Institute Genomics Platform"/>
            <consortium name="The Broad Institute Genome Sequencing Center for Infectious Disease"/>
            <person name="Wu L."/>
            <person name="Ma J."/>
        </authorList>
    </citation>
    <scope>NUCLEOTIDE SEQUENCE [LARGE SCALE GENOMIC DNA]</scope>
    <source>
        <strain evidence="3">TBRC 4489</strain>
    </source>
</reference>
<dbReference type="SUPFAM" id="SSF47336">
    <property type="entry name" value="ACP-like"/>
    <property type="match status" value="1"/>
</dbReference>
<gene>
    <name evidence="2" type="ORF">ACFOWE_13850</name>
</gene>
<evidence type="ECO:0000259" key="1">
    <source>
        <dbReference type="PROSITE" id="PS50075"/>
    </source>
</evidence>
<dbReference type="RefSeq" id="WP_377287701.1">
    <property type="nucleotide sequence ID" value="NZ_JBHSBM010000017.1"/>
</dbReference>
<dbReference type="EMBL" id="JBHSBM010000017">
    <property type="protein sequence ID" value="MFC4059385.1"/>
    <property type="molecule type" value="Genomic_DNA"/>
</dbReference>
<organism evidence="2 3">
    <name type="scientific">Planomonospora corallina</name>
    <dbReference type="NCBI Taxonomy" id="1806052"/>
    <lineage>
        <taxon>Bacteria</taxon>
        <taxon>Bacillati</taxon>
        <taxon>Actinomycetota</taxon>
        <taxon>Actinomycetes</taxon>
        <taxon>Streptosporangiales</taxon>
        <taxon>Streptosporangiaceae</taxon>
        <taxon>Planomonospora</taxon>
    </lineage>
</organism>
<dbReference type="PROSITE" id="PS50075">
    <property type="entry name" value="CARRIER"/>
    <property type="match status" value="1"/>
</dbReference>
<evidence type="ECO:0000313" key="2">
    <source>
        <dbReference type="EMBL" id="MFC4059385.1"/>
    </source>
</evidence>
<name>A0ABV8IC13_9ACTN</name>
<feature type="domain" description="Carrier" evidence="1">
    <location>
        <begin position="16"/>
        <end position="95"/>
    </location>
</feature>
<dbReference type="Pfam" id="PF00550">
    <property type="entry name" value="PP-binding"/>
    <property type="match status" value="1"/>
</dbReference>
<dbReference type="InterPro" id="IPR009081">
    <property type="entry name" value="PP-bd_ACP"/>
</dbReference>